<dbReference type="GeneID" id="93727725"/>
<evidence type="ECO:0008006" key="6">
    <source>
        <dbReference type="Google" id="ProtNLM"/>
    </source>
</evidence>
<dbReference type="OrthoDB" id="2410190at2"/>
<keyword evidence="1" id="KW-0812">Transmembrane</keyword>
<evidence type="ECO:0000313" key="3">
    <source>
        <dbReference type="EMBL" id="RZI03901.1"/>
    </source>
</evidence>
<proteinExistence type="predicted"/>
<feature type="transmembrane region" description="Helical" evidence="1">
    <location>
        <begin position="78"/>
        <end position="96"/>
    </location>
</feature>
<dbReference type="EMBL" id="CP068073">
    <property type="protein sequence ID" value="QQS82408.1"/>
    <property type="molecule type" value="Genomic_DNA"/>
</dbReference>
<protein>
    <recommendedName>
        <fullName evidence="6">SdpI family protein</fullName>
    </recommendedName>
</protein>
<name>A0A143PB89_9STAP</name>
<feature type="transmembrane region" description="Helical" evidence="1">
    <location>
        <begin position="56"/>
        <end position="73"/>
    </location>
</feature>
<dbReference type="Proteomes" id="UP000595942">
    <property type="component" value="Chromosome"/>
</dbReference>
<keyword evidence="1" id="KW-1133">Transmembrane helix</keyword>
<dbReference type="AlphaFoldDB" id="A0A143PB89"/>
<dbReference type="Proteomes" id="UP000293854">
    <property type="component" value="Unassembled WGS sequence"/>
</dbReference>
<dbReference type="RefSeq" id="WP_047132273.1">
    <property type="nucleotide sequence ID" value="NZ_CP015114.1"/>
</dbReference>
<dbReference type="EMBL" id="RQTE01000044">
    <property type="protein sequence ID" value="RZI03901.1"/>
    <property type="molecule type" value="Genomic_DNA"/>
</dbReference>
<dbReference type="KEGG" id="scv:A4G25_07590"/>
<keyword evidence="5" id="KW-1185">Reference proteome</keyword>
<accession>A0A143PB89</accession>
<sequence>MLLLLISIVHISQASKSSANTRNLFIGFRSHRTYQNISWNEIQHFYQSLESKYFKRLLYISILFTLIDVMTLLKYRNAWLILVELCIYFLTLILLSKKVEHYITHKGK</sequence>
<evidence type="ECO:0000313" key="4">
    <source>
        <dbReference type="Proteomes" id="UP000293854"/>
    </source>
</evidence>
<evidence type="ECO:0000256" key="1">
    <source>
        <dbReference type="SAM" id="Phobius"/>
    </source>
</evidence>
<reference evidence="2 5" key="2">
    <citation type="submission" date="2021-01" db="EMBL/GenBank/DDBJ databases">
        <title>FDA dAtabase for Regulatory Grade micrObial Sequences (FDA-ARGOS): Supporting development and validation of Infectious Disease Dx tests.</title>
        <authorList>
            <person name="Sproer C."/>
            <person name="Gronow S."/>
            <person name="Severitt S."/>
            <person name="Schroder I."/>
            <person name="Tallon L."/>
            <person name="Sadzewicz L."/>
            <person name="Zhao X."/>
            <person name="Boylan J."/>
            <person name="Ott S."/>
            <person name="Bowen H."/>
            <person name="Vavikolanu K."/>
            <person name="Mehta A."/>
            <person name="Aluvathingal J."/>
            <person name="Nadendla S."/>
            <person name="Lowell S."/>
            <person name="Myers T."/>
            <person name="Yan Y."/>
            <person name="Sichtig H."/>
        </authorList>
    </citation>
    <scope>NUCLEOTIDE SEQUENCE [LARGE SCALE GENOMIC DNA]</scope>
    <source>
        <strain evidence="2 5">FDAARGOS_1148</strain>
    </source>
</reference>
<evidence type="ECO:0000313" key="2">
    <source>
        <dbReference type="EMBL" id="QQS82408.1"/>
    </source>
</evidence>
<organism evidence="3 4">
    <name type="scientific">Staphylococcus condimenti</name>
    <dbReference type="NCBI Taxonomy" id="70255"/>
    <lineage>
        <taxon>Bacteria</taxon>
        <taxon>Bacillati</taxon>
        <taxon>Bacillota</taxon>
        <taxon>Bacilli</taxon>
        <taxon>Bacillales</taxon>
        <taxon>Staphylococcaceae</taxon>
        <taxon>Staphylococcus</taxon>
    </lineage>
</organism>
<reference evidence="3 4" key="1">
    <citation type="submission" date="2018-11" db="EMBL/GenBank/DDBJ databases">
        <title>Genomic profiling of Staphylococcus species from a Poultry farm system in KwaZulu-Natal, South Africa.</title>
        <authorList>
            <person name="Amoako D.G."/>
            <person name="Somboro A.M."/>
            <person name="Abia A.L.K."/>
            <person name="Bester L.A."/>
            <person name="Essack S.Y."/>
        </authorList>
    </citation>
    <scope>NUCLEOTIDE SEQUENCE [LARGE SCALE GENOMIC DNA]</scope>
    <source>
        <strain evidence="3 4">SA11</strain>
    </source>
</reference>
<gene>
    <name evidence="3" type="ORF">EIG99_02175</name>
    <name evidence="2" type="ORF">I6J05_10935</name>
</gene>
<evidence type="ECO:0000313" key="5">
    <source>
        <dbReference type="Proteomes" id="UP000595942"/>
    </source>
</evidence>
<keyword evidence="1" id="KW-0472">Membrane</keyword>